<dbReference type="Gene3D" id="1.20.58.1460">
    <property type="match status" value="1"/>
</dbReference>
<feature type="domain" description="Transcriptional repressor PaaX-like C-terminal" evidence="3">
    <location>
        <begin position="182"/>
        <end position="265"/>
    </location>
</feature>
<feature type="domain" description="Transcriptional repressor PaaX-like N-terminal" evidence="2">
    <location>
        <begin position="19"/>
        <end position="83"/>
    </location>
</feature>
<feature type="region of interest" description="Disordered" evidence="1">
    <location>
        <begin position="268"/>
        <end position="290"/>
    </location>
</feature>
<evidence type="ECO:0000259" key="4">
    <source>
        <dbReference type="Pfam" id="PF20803"/>
    </source>
</evidence>
<protein>
    <submittedName>
        <fullName evidence="5">PaaX family transcriptional regulator C-terminal domain-containing protein</fullName>
    </submittedName>
</protein>
<dbReference type="PIRSF" id="PIRSF020623">
    <property type="entry name" value="PaaX"/>
    <property type="match status" value="1"/>
</dbReference>
<dbReference type="PANTHER" id="PTHR30319">
    <property type="entry name" value="PHENYLACETIC ACID REGULATOR-RELATED TRANSCRIPTIONAL REPRESSOR"/>
    <property type="match status" value="1"/>
</dbReference>
<dbReference type="InterPro" id="IPR048846">
    <property type="entry name" value="PaaX-like_central"/>
</dbReference>
<feature type="domain" description="Transcriptional repressor PaaX-like central Cas2-like" evidence="4">
    <location>
        <begin position="105"/>
        <end position="163"/>
    </location>
</feature>
<organism evidence="5">
    <name type="scientific">Leifsonia sp. NPDC080035</name>
    <dbReference type="NCBI Taxonomy" id="3143936"/>
    <lineage>
        <taxon>Bacteria</taxon>
        <taxon>Bacillati</taxon>
        <taxon>Actinomycetota</taxon>
        <taxon>Actinomycetes</taxon>
        <taxon>Micrococcales</taxon>
        <taxon>Microbacteriaceae</taxon>
        <taxon>Leifsonia</taxon>
    </lineage>
</organism>
<name>A0AAU7GGJ0_9MICO</name>
<sequence length="290" mass="30671">MTEATPAGREDLEARSGSATALLRTVVGAVLRPIGGWMSAAGAVELMAALDVPAPTARSSLARLCARGVLRREPRGGVAGYALDPAALPMLERGDRRIFGARSPSDEWCLVSFSFPEHQRSRRHQLRTRLAALGCGTVADGLWIGPAALEPELAEVAAAFGADLFTGARPAGDLRHGVARWYDLPAIRAVHEAFLDRFGRAGEAATADGREAFALWVRVLDEWRVLPYLDPGLPAAGLPDDWPGAASAALFARLREALQERAVAWAAGSAGDGGRVPGPTVESVPSPMRE</sequence>
<proteinExistence type="predicted"/>
<dbReference type="RefSeq" id="WP_348789162.1">
    <property type="nucleotide sequence ID" value="NZ_CP157390.1"/>
</dbReference>
<dbReference type="Gene3D" id="1.10.10.10">
    <property type="entry name" value="Winged helix-like DNA-binding domain superfamily/Winged helix DNA-binding domain"/>
    <property type="match status" value="1"/>
</dbReference>
<dbReference type="Gene3D" id="3.30.70.2650">
    <property type="match status" value="1"/>
</dbReference>
<gene>
    <name evidence="5" type="ORF">AAME72_05125</name>
</gene>
<dbReference type="Pfam" id="PF08223">
    <property type="entry name" value="PaaX_C"/>
    <property type="match status" value="1"/>
</dbReference>
<evidence type="ECO:0000313" key="5">
    <source>
        <dbReference type="EMBL" id="XBM49243.1"/>
    </source>
</evidence>
<dbReference type="GO" id="GO:0006351">
    <property type="term" value="P:DNA-templated transcription"/>
    <property type="evidence" value="ECO:0007669"/>
    <property type="project" value="InterPro"/>
</dbReference>
<dbReference type="InterPro" id="IPR036388">
    <property type="entry name" value="WH-like_DNA-bd_sf"/>
</dbReference>
<evidence type="ECO:0000259" key="3">
    <source>
        <dbReference type="Pfam" id="PF08223"/>
    </source>
</evidence>
<dbReference type="AlphaFoldDB" id="A0AAU7GGJ0"/>
<accession>A0AAU7GGJ0</accession>
<dbReference type="PANTHER" id="PTHR30319:SF1">
    <property type="entry name" value="TRANSCRIPTIONAL REPRESSOR PAAX"/>
    <property type="match status" value="1"/>
</dbReference>
<dbReference type="Pfam" id="PF07848">
    <property type="entry name" value="PaaX"/>
    <property type="match status" value="1"/>
</dbReference>
<reference evidence="5" key="1">
    <citation type="submission" date="2024-05" db="EMBL/GenBank/DDBJ databases">
        <title>The Natural Products Discovery Center: Release of the First 8490 Sequenced Strains for Exploring Actinobacteria Biosynthetic Diversity.</title>
        <authorList>
            <person name="Kalkreuter E."/>
            <person name="Kautsar S.A."/>
            <person name="Yang D."/>
            <person name="Bader C.D."/>
            <person name="Teijaro C.N."/>
            <person name="Fluegel L."/>
            <person name="Davis C.M."/>
            <person name="Simpson J.R."/>
            <person name="Lauterbach L."/>
            <person name="Steele A.D."/>
            <person name="Gui C."/>
            <person name="Meng S."/>
            <person name="Li G."/>
            <person name="Viehrig K."/>
            <person name="Ye F."/>
            <person name="Su P."/>
            <person name="Kiefer A.F."/>
            <person name="Nichols A."/>
            <person name="Cepeda A.J."/>
            <person name="Yan W."/>
            <person name="Fan B."/>
            <person name="Jiang Y."/>
            <person name="Adhikari A."/>
            <person name="Zheng C.-J."/>
            <person name="Schuster L."/>
            <person name="Cowan T.M."/>
            <person name="Smanski M.J."/>
            <person name="Chevrette M.G."/>
            <person name="de Carvalho L.P.S."/>
            <person name="Shen B."/>
        </authorList>
    </citation>
    <scope>NUCLEOTIDE SEQUENCE</scope>
    <source>
        <strain evidence="5">NPDC080035</strain>
    </source>
</reference>
<dbReference type="Pfam" id="PF20803">
    <property type="entry name" value="PaaX_M"/>
    <property type="match status" value="1"/>
</dbReference>
<evidence type="ECO:0000256" key="1">
    <source>
        <dbReference type="SAM" id="MobiDB-lite"/>
    </source>
</evidence>
<dbReference type="InterPro" id="IPR013225">
    <property type="entry name" value="PaaX_C"/>
</dbReference>
<dbReference type="EMBL" id="CP157390">
    <property type="protein sequence ID" value="XBM49243.1"/>
    <property type="molecule type" value="Genomic_DNA"/>
</dbReference>
<dbReference type="InterPro" id="IPR012906">
    <property type="entry name" value="PaaX-like_N"/>
</dbReference>
<evidence type="ECO:0000259" key="2">
    <source>
        <dbReference type="Pfam" id="PF07848"/>
    </source>
</evidence>
<dbReference type="InterPro" id="IPR011965">
    <property type="entry name" value="PaaX_trns_reg"/>
</dbReference>